<sequence length="444" mass="49450">MPGGAWRCLATISQSSSSFPCDQLISKMSYWYYFLLVLLALNASGSVMGQSDQCVGTPCDCSQTDIVDCAGQGLTEIPQFPSFFSQRLELLDFSDNNFETFDPNQLFGQFGSVGIKLLNLSNNQLTSIASSFGVTNMIPSYDKIDLSNNKFTEFPGKAFPLQFTRVDLEIDISNNQLTTLPTHFIANNVEGIIPRLTLNASNNLIDSIHPMAFEGNVITELRLDLTNNQLTNISEDFYFPVSQEREFKMSGNPWNCDCNLRWLLNSDFREISMASPPVCNDPPPLRERDLFDLKEDEFVCPPEAPDVEGELQINKGNNFLLCPATADPESSLNITWSFALTCHPGSRPLRLIAQSNTATIKDVTCFPQSNITCTAENYAGFIEIDLNALRSDDIGSCPMDDGNSRRNGGFVFLVILVVISILICFSLGGYYLYLWNEMRKNSLV</sequence>
<feature type="domain" description="Ig-like" evidence="5">
    <location>
        <begin position="302"/>
        <end position="377"/>
    </location>
</feature>
<evidence type="ECO:0000313" key="7">
    <source>
        <dbReference type="Proteomes" id="UP001152320"/>
    </source>
</evidence>
<keyword evidence="4" id="KW-0472">Membrane</keyword>
<dbReference type="InterPro" id="IPR007110">
    <property type="entry name" value="Ig-like_dom"/>
</dbReference>
<dbReference type="InterPro" id="IPR032675">
    <property type="entry name" value="LRR_dom_sf"/>
</dbReference>
<keyword evidence="3" id="KW-0677">Repeat</keyword>
<dbReference type="SMART" id="SM00082">
    <property type="entry name" value="LRRCT"/>
    <property type="match status" value="1"/>
</dbReference>
<dbReference type="AlphaFoldDB" id="A0A9Q0YH30"/>
<gene>
    <name evidence="6" type="ORF">HOLleu_37391</name>
</gene>
<keyword evidence="4" id="KW-1133">Transmembrane helix</keyword>
<name>A0A9Q0YH30_HOLLE</name>
<dbReference type="Gene3D" id="3.80.10.10">
    <property type="entry name" value="Ribonuclease Inhibitor"/>
    <property type="match status" value="2"/>
</dbReference>
<proteinExistence type="predicted"/>
<evidence type="ECO:0000313" key="6">
    <source>
        <dbReference type="EMBL" id="KAJ8022483.1"/>
    </source>
</evidence>
<evidence type="ECO:0000259" key="5">
    <source>
        <dbReference type="PROSITE" id="PS50835"/>
    </source>
</evidence>
<keyword evidence="1" id="KW-0433">Leucine-rich repeat</keyword>
<dbReference type="SUPFAM" id="SSF52058">
    <property type="entry name" value="L domain-like"/>
    <property type="match status" value="1"/>
</dbReference>
<dbReference type="PANTHER" id="PTHR24366">
    <property type="entry name" value="IG(IMMUNOGLOBULIN) AND LRR(LEUCINE RICH REPEAT) DOMAINS"/>
    <property type="match status" value="1"/>
</dbReference>
<reference evidence="6" key="1">
    <citation type="submission" date="2021-10" db="EMBL/GenBank/DDBJ databases">
        <title>Tropical sea cucumber genome reveals ecological adaptation and Cuvierian tubules defense mechanism.</title>
        <authorList>
            <person name="Chen T."/>
        </authorList>
    </citation>
    <scope>NUCLEOTIDE SEQUENCE</scope>
    <source>
        <strain evidence="6">Nanhai2018</strain>
        <tissue evidence="6">Muscle</tissue>
    </source>
</reference>
<dbReference type="Proteomes" id="UP001152320">
    <property type="component" value="Chromosome 20"/>
</dbReference>
<accession>A0A9Q0YH30</accession>
<dbReference type="PANTHER" id="PTHR24366:SF170">
    <property type="entry name" value="RE50361P"/>
    <property type="match status" value="1"/>
</dbReference>
<keyword evidence="4" id="KW-0812">Transmembrane</keyword>
<dbReference type="Pfam" id="PF00560">
    <property type="entry name" value="LRR_1"/>
    <property type="match status" value="1"/>
</dbReference>
<evidence type="ECO:0000256" key="4">
    <source>
        <dbReference type="SAM" id="Phobius"/>
    </source>
</evidence>
<evidence type="ECO:0000256" key="2">
    <source>
        <dbReference type="ARBA" id="ARBA00022729"/>
    </source>
</evidence>
<dbReference type="PROSITE" id="PS51450">
    <property type="entry name" value="LRR"/>
    <property type="match status" value="1"/>
</dbReference>
<keyword evidence="7" id="KW-1185">Reference proteome</keyword>
<feature type="transmembrane region" description="Helical" evidence="4">
    <location>
        <begin position="410"/>
        <end position="433"/>
    </location>
</feature>
<evidence type="ECO:0000256" key="1">
    <source>
        <dbReference type="ARBA" id="ARBA00022614"/>
    </source>
</evidence>
<dbReference type="PROSITE" id="PS50835">
    <property type="entry name" value="IG_LIKE"/>
    <property type="match status" value="1"/>
</dbReference>
<comment type="caution">
    <text evidence="6">The sequence shown here is derived from an EMBL/GenBank/DDBJ whole genome shotgun (WGS) entry which is preliminary data.</text>
</comment>
<dbReference type="InterPro" id="IPR001611">
    <property type="entry name" value="Leu-rich_rpt"/>
</dbReference>
<dbReference type="EMBL" id="JAIZAY010000020">
    <property type="protein sequence ID" value="KAJ8022483.1"/>
    <property type="molecule type" value="Genomic_DNA"/>
</dbReference>
<dbReference type="InterPro" id="IPR000483">
    <property type="entry name" value="Cys-rich_flank_reg_C"/>
</dbReference>
<evidence type="ECO:0000256" key="3">
    <source>
        <dbReference type="ARBA" id="ARBA00022737"/>
    </source>
</evidence>
<dbReference type="OrthoDB" id="643377at2759"/>
<keyword evidence="2" id="KW-0732">Signal</keyword>
<protein>
    <submittedName>
        <fullName evidence="6">Protein slit</fullName>
    </submittedName>
</protein>
<organism evidence="6 7">
    <name type="scientific">Holothuria leucospilota</name>
    <name type="common">Black long sea cucumber</name>
    <name type="synonym">Mertensiothuria leucospilota</name>
    <dbReference type="NCBI Taxonomy" id="206669"/>
    <lineage>
        <taxon>Eukaryota</taxon>
        <taxon>Metazoa</taxon>
        <taxon>Echinodermata</taxon>
        <taxon>Eleutherozoa</taxon>
        <taxon>Echinozoa</taxon>
        <taxon>Holothuroidea</taxon>
        <taxon>Aspidochirotacea</taxon>
        <taxon>Aspidochirotida</taxon>
        <taxon>Holothuriidae</taxon>
        <taxon>Holothuria</taxon>
    </lineage>
</organism>